<dbReference type="InterPro" id="IPR002146">
    <property type="entry name" value="ATP_synth_b/b'su_bac/chlpt"/>
</dbReference>
<dbReference type="HAMAP" id="MF_01398">
    <property type="entry name" value="ATP_synth_b_bprime"/>
    <property type="match status" value="1"/>
</dbReference>
<feature type="coiled-coil region" evidence="14">
    <location>
        <begin position="46"/>
        <end position="113"/>
    </location>
</feature>
<evidence type="ECO:0000256" key="4">
    <source>
        <dbReference type="ARBA" id="ARBA00022692"/>
    </source>
</evidence>
<evidence type="ECO:0000256" key="6">
    <source>
        <dbReference type="ARBA" id="ARBA00022989"/>
    </source>
</evidence>
<keyword evidence="7 12" id="KW-0406">Ion transport</keyword>
<evidence type="ECO:0000256" key="8">
    <source>
        <dbReference type="ARBA" id="ARBA00023136"/>
    </source>
</evidence>
<protein>
    <recommendedName>
        <fullName evidence="12">ATP synthase subunit b</fullName>
    </recommendedName>
    <alternativeName>
        <fullName evidence="12">ATP synthase F(0) sector subunit b</fullName>
    </alternativeName>
    <alternativeName>
        <fullName evidence="12">ATPase subunit I</fullName>
    </alternativeName>
    <alternativeName>
        <fullName evidence="12">F-type ATPase subunit b</fullName>
        <shortName evidence="12">F-ATPase subunit b</shortName>
    </alternativeName>
</protein>
<dbReference type="PANTHER" id="PTHR33445">
    <property type="entry name" value="ATP SYNTHASE SUBUNIT B', CHLOROPLASTIC"/>
    <property type="match status" value="1"/>
</dbReference>
<keyword evidence="8 12" id="KW-0472">Membrane</keyword>
<evidence type="ECO:0000256" key="10">
    <source>
        <dbReference type="ARBA" id="ARBA00025198"/>
    </source>
</evidence>
<evidence type="ECO:0000313" key="16">
    <source>
        <dbReference type="Proteomes" id="UP000823904"/>
    </source>
</evidence>
<dbReference type="CDD" id="cd06503">
    <property type="entry name" value="ATP-synt_Fo_b"/>
    <property type="match status" value="1"/>
</dbReference>
<keyword evidence="12" id="KW-1003">Cell membrane</keyword>
<evidence type="ECO:0000256" key="13">
    <source>
        <dbReference type="RuleBase" id="RU003848"/>
    </source>
</evidence>
<reference evidence="15" key="1">
    <citation type="journal article" date="2021" name="PeerJ">
        <title>Extensive microbial diversity within the chicken gut microbiome revealed by metagenomics and culture.</title>
        <authorList>
            <person name="Gilroy R."/>
            <person name="Ravi A."/>
            <person name="Getino M."/>
            <person name="Pursley I."/>
            <person name="Horton D.L."/>
            <person name="Alikhan N.F."/>
            <person name="Baker D."/>
            <person name="Gharbi K."/>
            <person name="Hall N."/>
            <person name="Watson M."/>
            <person name="Adriaenssens E.M."/>
            <person name="Foster-Nyarko E."/>
            <person name="Jarju S."/>
            <person name="Secka A."/>
            <person name="Antonio M."/>
            <person name="Oren A."/>
            <person name="Chaudhuri R.R."/>
            <person name="La Ragione R."/>
            <person name="Hildebrand F."/>
            <person name="Pallen M.J."/>
        </authorList>
    </citation>
    <scope>NUCLEOTIDE SEQUENCE</scope>
    <source>
        <strain evidence="15">ChiSjej3B21-8574</strain>
    </source>
</reference>
<dbReference type="Gene3D" id="6.10.250.1580">
    <property type="match status" value="1"/>
</dbReference>
<keyword evidence="2 12" id="KW-0813">Transport</keyword>
<evidence type="ECO:0000256" key="9">
    <source>
        <dbReference type="ARBA" id="ARBA00023310"/>
    </source>
</evidence>
<comment type="function">
    <text evidence="12">Component of the F(0) channel, it forms part of the peripheral stalk, linking F(1) to F(0).</text>
</comment>
<accession>A0A9D2TAA5</accession>
<proteinExistence type="inferred from homology"/>
<reference evidence="15" key="2">
    <citation type="submission" date="2021-04" db="EMBL/GenBank/DDBJ databases">
        <authorList>
            <person name="Gilroy R."/>
        </authorList>
    </citation>
    <scope>NUCLEOTIDE SEQUENCE</scope>
    <source>
        <strain evidence="15">ChiSjej3B21-8574</strain>
    </source>
</reference>
<evidence type="ECO:0000256" key="5">
    <source>
        <dbReference type="ARBA" id="ARBA00022781"/>
    </source>
</evidence>
<keyword evidence="5 12" id="KW-0375">Hydrogen ion transport</keyword>
<evidence type="ECO:0000256" key="14">
    <source>
        <dbReference type="SAM" id="Coils"/>
    </source>
</evidence>
<comment type="subunit">
    <text evidence="12">F-type ATPases have 2 components, F(1) - the catalytic core - and F(0) - the membrane proton channel. F(1) has five subunits: alpha(3), beta(3), gamma(1), delta(1), epsilon(1). F(0) has three main subunits: a(1), b(2) and c(10-14). The alpha and beta chains form an alternating ring which encloses part of the gamma chain. F(1) is attached to F(0) by a central stalk formed by the gamma and epsilon chains, while a peripheral stalk is formed by the delta and b chains.</text>
</comment>
<evidence type="ECO:0000256" key="1">
    <source>
        <dbReference type="ARBA" id="ARBA00005513"/>
    </source>
</evidence>
<dbReference type="EMBL" id="DWWD01000038">
    <property type="protein sequence ID" value="HJC50835.1"/>
    <property type="molecule type" value="Genomic_DNA"/>
</dbReference>
<dbReference type="Pfam" id="PF00430">
    <property type="entry name" value="ATP-synt_B"/>
    <property type="match status" value="1"/>
</dbReference>
<dbReference type="InterPro" id="IPR005864">
    <property type="entry name" value="ATP_synth_F0_bsu_bac"/>
</dbReference>
<feature type="transmembrane region" description="Helical" evidence="12">
    <location>
        <begin position="6"/>
        <end position="23"/>
    </location>
</feature>
<gene>
    <name evidence="12 15" type="primary">atpF</name>
    <name evidence="15" type="ORF">H9754_09760</name>
</gene>
<evidence type="ECO:0000256" key="11">
    <source>
        <dbReference type="ARBA" id="ARBA00037847"/>
    </source>
</evidence>
<dbReference type="Proteomes" id="UP000823904">
    <property type="component" value="Unassembled WGS sequence"/>
</dbReference>
<dbReference type="AlphaFoldDB" id="A0A9D2TAA5"/>
<keyword evidence="6 12" id="KW-1133">Transmembrane helix</keyword>
<comment type="caution">
    <text evidence="15">The sequence shown here is derived from an EMBL/GenBank/DDBJ whole genome shotgun (WGS) entry which is preliminary data.</text>
</comment>
<keyword evidence="3 12" id="KW-0138">CF(0)</keyword>
<comment type="subcellular location">
    <subcellularLocation>
        <location evidence="12">Cell membrane</location>
        <topology evidence="12">Single-pass membrane protein</topology>
    </subcellularLocation>
    <subcellularLocation>
        <location evidence="11">Endomembrane system</location>
        <topology evidence="11">Single-pass membrane protein</topology>
    </subcellularLocation>
</comment>
<dbReference type="GO" id="GO:0045259">
    <property type="term" value="C:proton-transporting ATP synthase complex"/>
    <property type="evidence" value="ECO:0007669"/>
    <property type="project" value="UniProtKB-KW"/>
</dbReference>
<dbReference type="GO" id="GO:0046961">
    <property type="term" value="F:proton-transporting ATPase activity, rotational mechanism"/>
    <property type="evidence" value="ECO:0007669"/>
    <property type="project" value="TreeGrafter"/>
</dbReference>
<evidence type="ECO:0000256" key="3">
    <source>
        <dbReference type="ARBA" id="ARBA00022547"/>
    </source>
</evidence>
<dbReference type="GO" id="GO:0046933">
    <property type="term" value="F:proton-transporting ATP synthase activity, rotational mechanism"/>
    <property type="evidence" value="ECO:0007669"/>
    <property type="project" value="UniProtKB-UniRule"/>
</dbReference>
<dbReference type="PANTHER" id="PTHR33445:SF2">
    <property type="entry name" value="ATP SYNTHASE SUBUNIT B', CHLOROPLASTIC"/>
    <property type="match status" value="1"/>
</dbReference>
<dbReference type="InterPro" id="IPR028987">
    <property type="entry name" value="ATP_synth_B-like_membr_sf"/>
</dbReference>
<evidence type="ECO:0000256" key="12">
    <source>
        <dbReference type="HAMAP-Rule" id="MF_01398"/>
    </source>
</evidence>
<keyword evidence="14" id="KW-0175">Coiled coil</keyword>
<evidence type="ECO:0000256" key="2">
    <source>
        <dbReference type="ARBA" id="ARBA00022448"/>
    </source>
</evidence>
<comment type="function">
    <text evidence="10 12">F(1)F(0) ATP synthase produces ATP from ADP in the presence of a proton or sodium gradient. F-type ATPases consist of two structural domains, F(1) containing the extramembraneous catalytic core and F(0) containing the membrane proton channel, linked together by a central stalk and a peripheral stalk. During catalysis, ATP synthesis in the catalytic domain of F(1) is coupled via a rotary mechanism of the central stalk subunits to proton translocation.</text>
</comment>
<evidence type="ECO:0000313" key="15">
    <source>
        <dbReference type="EMBL" id="HJC50835.1"/>
    </source>
</evidence>
<keyword evidence="9 12" id="KW-0066">ATP synthesis</keyword>
<name>A0A9D2TAA5_9FIRM</name>
<dbReference type="GO" id="GO:0005886">
    <property type="term" value="C:plasma membrane"/>
    <property type="evidence" value="ECO:0007669"/>
    <property type="project" value="UniProtKB-SubCell"/>
</dbReference>
<sequence length="160" mass="18141">MFLQLNWGILWPIINIIVFYLLLRKFLFGPVSAIMEKRKEMISKDLMDAKAAKDEAAEMKSEYEESLQKAKDEAGRIVSDARERAKNEYQEKVKQADKEIVQMKENAQKDIEAEKQKAMAGLQSEIAGIALMAATKVVEKEAGSEENEKILNDFLKEAGV</sequence>
<organism evidence="15 16">
    <name type="scientific">Candidatus Anaerostipes avistercoris</name>
    <dbReference type="NCBI Taxonomy" id="2838462"/>
    <lineage>
        <taxon>Bacteria</taxon>
        <taxon>Bacillati</taxon>
        <taxon>Bacillota</taxon>
        <taxon>Clostridia</taxon>
        <taxon>Lachnospirales</taxon>
        <taxon>Lachnospiraceae</taxon>
        <taxon>Anaerostipes</taxon>
    </lineage>
</organism>
<keyword evidence="4 12" id="KW-0812">Transmembrane</keyword>
<dbReference type="NCBIfam" id="TIGR01144">
    <property type="entry name" value="ATP_synt_b"/>
    <property type="match status" value="1"/>
</dbReference>
<dbReference type="InterPro" id="IPR050059">
    <property type="entry name" value="ATP_synthase_B_chain"/>
</dbReference>
<dbReference type="GO" id="GO:0012505">
    <property type="term" value="C:endomembrane system"/>
    <property type="evidence" value="ECO:0007669"/>
    <property type="project" value="UniProtKB-SubCell"/>
</dbReference>
<evidence type="ECO:0000256" key="7">
    <source>
        <dbReference type="ARBA" id="ARBA00023065"/>
    </source>
</evidence>
<dbReference type="SUPFAM" id="SSF81573">
    <property type="entry name" value="F1F0 ATP synthase subunit B, membrane domain"/>
    <property type="match status" value="1"/>
</dbReference>
<comment type="similarity">
    <text evidence="1 12 13">Belongs to the ATPase B chain family.</text>
</comment>